<keyword evidence="1" id="KW-0812">Transmembrane</keyword>
<dbReference type="InterPro" id="IPR016975">
    <property type="entry name" value="Cell_wall_LiaF"/>
</dbReference>
<accession>A0A1S2M022</accession>
<feature type="domain" description="Cell wall-active antibiotics response LiaF-like C-terminal" evidence="2">
    <location>
        <begin position="127"/>
        <end position="240"/>
    </location>
</feature>
<evidence type="ECO:0000313" key="3">
    <source>
        <dbReference type="EMBL" id="OIJ17307.1"/>
    </source>
</evidence>
<dbReference type="InterPro" id="IPR047793">
    <property type="entry name" value="LiaF_C"/>
</dbReference>
<organism evidence="3 4">
    <name type="scientific">Anaerobacillus alkalilacustris</name>
    <dbReference type="NCBI Taxonomy" id="393763"/>
    <lineage>
        <taxon>Bacteria</taxon>
        <taxon>Bacillati</taxon>
        <taxon>Bacillota</taxon>
        <taxon>Bacilli</taxon>
        <taxon>Bacillales</taxon>
        <taxon>Bacillaceae</taxon>
        <taxon>Anaerobacillus</taxon>
    </lineage>
</organism>
<keyword evidence="1" id="KW-0472">Membrane</keyword>
<dbReference type="EMBL" id="MLQR01000001">
    <property type="protein sequence ID" value="OIJ17307.1"/>
    <property type="molecule type" value="Genomic_DNA"/>
</dbReference>
<feature type="transmembrane region" description="Helical" evidence="1">
    <location>
        <begin position="12"/>
        <end position="45"/>
    </location>
</feature>
<dbReference type="Proteomes" id="UP000179524">
    <property type="component" value="Unassembled WGS sequence"/>
</dbReference>
<dbReference type="NCBIfam" id="NF040535">
    <property type="entry name" value="LiaF_C_term"/>
    <property type="match status" value="1"/>
</dbReference>
<name>A0A1S2M022_9BACI</name>
<comment type="caution">
    <text evidence="3">The sequence shown here is derived from an EMBL/GenBank/DDBJ whole genome shotgun (WGS) entry which is preliminary data.</text>
</comment>
<dbReference type="Pfam" id="PF09922">
    <property type="entry name" value="LiaF-like_C"/>
    <property type="match status" value="1"/>
</dbReference>
<dbReference type="OrthoDB" id="2351415at2"/>
<feature type="transmembrane region" description="Helical" evidence="1">
    <location>
        <begin position="57"/>
        <end position="89"/>
    </location>
</feature>
<reference evidence="3 4" key="1">
    <citation type="submission" date="2016-10" db="EMBL/GenBank/DDBJ databases">
        <title>Draft genome sequences of four alkaliphilic bacteria belonging to the Anaerobacillus genus.</title>
        <authorList>
            <person name="Bassil N.M."/>
            <person name="Lloyd J.R."/>
        </authorList>
    </citation>
    <scope>NUCLEOTIDE SEQUENCE [LARGE SCALE GENOMIC DNA]</scope>
    <source>
        <strain evidence="3 4">DSM 18345</strain>
    </source>
</reference>
<gene>
    <name evidence="3" type="ORF">BKP37_02030</name>
</gene>
<protein>
    <submittedName>
        <fullName evidence="3">Cell wall-active antibiotics response protein</fullName>
    </submittedName>
</protein>
<keyword evidence="1" id="KW-1133">Transmembrane helix</keyword>
<evidence type="ECO:0000256" key="1">
    <source>
        <dbReference type="SAM" id="Phobius"/>
    </source>
</evidence>
<evidence type="ECO:0000313" key="4">
    <source>
        <dbReference type="Proteomes" id="UP000179524"/>
    </source>
</evidence>
<dbReference type="AlphaFoldDB" id="A0A1S2M022"/>
<dbReference type="GO" id="GO:0016020">
    <property type="term" value="C:membrane"/>
    <property type="evidence" value="ECO:0007669"/>
    <property type="project" value="InterPro"/>
</dbReference>
<sequence length="243" mass="27915">MDNHQKTDYISWTVLIGLLLLVVELTFFNKGLIFSVIFSGMLLYFGGKRLGSSIGKLFFALGCLVLFFTTINMIVFKFLVFAIIAYILFHFFKSKSRPIMIEPVMKENLSFNEARVIRRQSLLKNIFLGKQKTPEDIFEWEDVNIQTGIGDTWIDLSNTVLPKDEAVISIRNFIGNIQILVPYDIEISVSHSVITGTTIIFDQADERLFNQTLHYRTENYAIAQRKIKIITSMGVGRLEVKRI</sequence>
<dbReference type="InterPro" id="IPR024425">
    <property type="entry name" value="LiaF-like_C"/>
</dbReference>
<evidence type="ECO:0000259" key="2">
    <source>
        <dbReference type="Pfam" id="PF09922"/>
    </source>
</evidence>
<dbReference type="RefSeq" id="WP_071308033.1">
    <property type="nucleotide sequence ID" value="NZ_MLQR01000001.1"/>
</dbReference>
<keyword evidence="4" id="KW-1185">Reference proteome</keyword>
<proteinExistence type="predicted"/>
<dbReference type="PIRSF" id="PIRSF031509">
    <property type="entry name" value="Cell_wall_LiaF/YvqF"/>
    <property type="match status" value="1"/>
</dbReference>